<reference evidence="2 3" key="1">
    <citation type="submission" date="2019-05" db="EMBL/GenBank/DDBJ databases">
        <authorList>
            <person name="Qu J.-H."/>
        </authorList>
    </citation>
    <scope>NUCLEOTIDE SEQUENCE [LARGE SCALE GENOMIC DNA]</scope>
    <source>
        <strain evidence="2 3">T17</strain>
    </source>
</reference>
<proteinExistence type="predicted"/>
<name>A0A5R9L1Y9_9BACT</name>
<keyword evidence="3" id="KW-1185">Reference proteome</keyword>
<comment type="caution">
    <text evidence="2">The sequence shown here is derived from an EMBL/GenBank/DDBJ whole genome shotgun (WGS) entry which is preliminary data.</text>
</comment>
<feature type="chain" id="PRO_5024438328" description="Lipocalin-like domain-containing protein" evidence="1">
    <location>
        <begin position="27"/>
        <end position="156"/>
    </location>
</feature>
<evidence type="ECO:0008006" key="4">
    <source>
        <dbReference type="Google" id="ProtNLM"/>
    </source>
</evidence>
<feature type="signal peptide" evidence="1">
    <location>
        <begin position="1"/>
        <end position="26"/>
    </location>
</feature>
<dbReference type="AlphaFoldDB" id="A0A5R9L1Y9"/>
<dbReference type="EMBL" id="VCEJ01000002">
    <property type="protein sequence ID" value="TLV02582.1"/>
    <property type="molecule type" value="Genomic_DNA"/>
</dbReference>
<evidence type="ECO:0000256" key="1">
    <source>
        <dbReference type="SAM" id="SignalP"/>
    </source>
</evidence>
<accession>A0A5R9L1Y9</accession>
<keyword evidence="1" id="KW-0732">Signal</keyword>
<dbReference type="Proteomes" id="UP000306402">
    <property type="component" value="Unassembled WGS sequence"/>
</dbReference>
<gene>
    <name evidence="2" type="ORF">FEN17_02880</name>
</gene>
<organism evidence="2 3">
    <name type="scientific">Dyadobacter luticola</name>
    <dbReference type="NCBI Taxonomy" id="1979387"/>
    <lineage>
        <taxon>Bacteria</taxon>
        <taxon>Pseudomonadati</taxon>
        <taxon>Bacteroidota</taxon>
        <taxon>Cytophagia</taxon>
        <taxon>Cytophagales</taxon>
        <taxon>Spirosomataceae</taxon>
        <taxon>Dyadobacter</taxon>
    </lineage>
</organism>
<dbReference type="RefSeq" id="WP_138363793.1">
    <property type="nucleotide sequence ID" value="NZ_VCEJ01000002.1"/>
</dbReference>
<dbReference type="PROSITE" id="PS51257">
    <property type="entry name" value="PROKAR_LIPOPROTEIN"/>
    <property type="match status" value="1"/>
</dbReference>
<evidence type="ECO:0000313" key="2">
    <source>
        <dbReference type="EMBL" id="TLV02582.1"/>
    </source>
</evidence>
<evidence type="ECO:0000313" key="3">
    <source>
        <dbReference type="Proteomes" id="UP000306402"/>
    </source>
</evidence>
<protein>
    <recommendedName>
        <fullName evidence="4">Lipocalin-like domain-containing protein</fullName>
    </recommendedName>
</protein>
<dbReference type="OrthoDB" id="957239at2"/>
<sequence length="156" mass="17411">MSRKIAFLGPFMFSFVLLLQSCGGSAGNPEEASQLLTASPKWAIDEITVNDAVTFKDGKMTKQFGGIDFERYMETVELKKDGTFSGVFKGDPKPFEMKWKVNGENITVGLEGRARGSDWTIAPRDVTKDAFIMRTKSTAYDYPRETSISLKFKALK</sequence>